<dbReference type="PANTHER" id="PTHR13847:SF289">
    <property type="entry name" value="GLYCINE OXIDASE"/>
    <property type="match status" value="1"/>
</dbReference>
<dbReference type="Gene3D" id="3.30.9.10">
    <property type="entry name" value="D-Amino Acid Oxidase, subunit A, domain 2"/>
    <property type="match status" value="1"/>
</dbReference>
<gene>
    <name evidence="3" type="ORF">HF685_02175</name>
</gene>
<evidence type="ECO:0000259" key="2">
    <source>
        <dbReference type="Pfam" id="PF01266"/>
    </source>
</evidence>
<name>A0A6H2DJY2_9SPHN</name>
<reference evidence="3 4" key="1">
    <citation type="submission" date="2020-04" db="EMBL/GenBank/DDBJ databases">
        <title>Genome sequence for Sphingorhabdus sp. strain M1.</title>
        <authorList>
            <person name="Park S.-J."/>
        </authorList>
    </citation>
    <scope>NUCLEOTIDE SEQUENCE [LARGE SCALE GENOMIC DNA]</scope>
    <source>
        <strain evidence="3 4">JK6</strain>
    </source>
</reference>
<accession>A0A6H2DJY2</accession>
<dbReference type="PANTHER" id="PTHR13847">
    <property type="entry name" value="SARCOSINE DEHYDROGENASE-RELATED"/>
    <property type="match status" value="1"/>
</dbReference>
<dbReference type="GO" id="GO:0005737">
    <property type="term" value="C:cytoplasm"/>
    <property type="evidence" value="ECO:0007669"/>
    <property type="project" value="TreeGrafter"/>
</dbReference>
<sequence>MTKRHFNIIGGGLVGISTLYELVSRGHEATLFEAEEELGRGASFANGGMLTPSMPDPWNGPGVAGHLMASLFDPKSSMKLHLSQVPALAGWGLRFLAASGRAQHQATTLANYRLCAASVERTRELTARLGLQYDQSDAGTLKIFESAQAMAGPLELADRLAEAGLRFDKLDAAGAVAAEPQLAAIGHRIAGALRFPDDGVGDARKFVLALAEKARELGGTIRLGARVDKLLTRNSRIEGVASGGEEHHGEVVLCTGVWSPELARQVGLPIPVKPAKGYSVSVAAGALGNRMPRLPVIDDAMHAAVVPLGHRLRFVGTAEFAGFNRRIDQPRVDNLIALFERVYPDLVSNLDLSDARPWAGLRPMSAEGRPIIQKSPRDGLWLNCGHGHLGWTMASGSAELLADLIERKPNASADDFRKFG</sequence>
<dbReference type="KEGG" id="phao:HF685_02175"/>
<dbReference type="Gene3D" id="3.50.50.60">
    <property type="entry name" value="FAD/NAD(P)-binding domain"/>
    <property type="match status" value="2"/>
</dbReference>
<dbReference type="SUPFAM" id="SSF54373">
    <property type="entry name" value="FAD-linked reductases, C-terminal domain"/>
    <property type="match status" value="1"/>
</dbReference>
<proteinExistence type="predicted"/>
<keyword evidence="4" id="KW-1185">Reference proteome</keyword>
<evidence type="ECO:0000313" key="4">
    <source>
        <dbReference type="Proteomes" id="UP000501600"/>
    </source>
</evidence>
<dbReference type="EMBL" id="CP051217">
    <property type="protein sequence ID" value="QJB68255.1"/>
    <property type="molecule type" value="Genomic_DNA"/>
</dbReference>
<feature type="domain" description="FAD dependent oxidoreductase" evidence="2">
    <location>
        <begin position="8"/>
        <end position="404"/>
    </location>
</feature>
<protein>
    <submittedName>
        <fullName evidence="3">FAD-dependent oxidoreductase</fullName>
    </submittedName>
</protein>
<dbReference type="Pfam" id="PF01266">
    <property type="entry name" value="DAO"/>
    <property type="match status" value="1"/>
</dbReference>
<evidence type="ECO:0000313" key="3">
    <source>
        <dbReference type="EMBL" id="QJB68255.1"/>
    </source>
</evidence>
<dbReference type="InterPro" id="IPR036188">
    <property type="entry name" value="FAD/NAD-bd_sf"/>
</dbReference>
<evidence type="ECO:0000256" key="1">
    <source>
        <dbReference type="ARBA" id="ARBA00023002"/>
    </source>
</evidence>
<keyword evidence="1" id="KW-0560">Oxidoreductase</keyword>
<dbReference type="GO" id="GO:0016491">
    <property type="term" value="F:oxidoreductase activity"/>
    <property type="evidence" value="ECO:0007669"/>
    <property type="project" value="UniProtKB-KW"/>
</dbReference>
<dbReference type="InterPro" id="IPR006076">
    <property type="entry name" value="FAD-dep_OxRdtase"/>
</dbReference>
<dbReference type="AlphaFoldDB" id="A0A6H2DJY2"/>
<dbReference type="RefSeq" id="WP_168818099.1">
    <property type="nucleotide sequence ID" value="NZ_CP051217.1"/>
</dbReference>
<dbReference type="SUPFAM" id="SSF51905">
    <property type="entry name" value="FAD/NAD(P)-binding domain"/>
    <property type="match status" value="1"/>
</dbReference>
<organism evidence="3 4">
    <name type="scientific">Parasphingorhabdus halotolerans</name>
    <dbReference type="NCBI Taxonomy" id="2725558"/>
    <lineage>
        <taxon>Bacteria</taxon>
        <taxon>Pseudomonadati</taxon>
        <taxon>Pseudomonadota</taxon>
        <taxon>Alphaproteobacteria</taxon>
        <taxon>Sphingomonadales</taxon>
        <taxon>Sphingomonadaceae</taxon>
        <taxon>Parasphingorhabdus</taxon>
    </lineage>
</organism>
<dbReference type="Proteomes" id="UP000501600">
    <property type="component" value="Chromosome"/>
</dbReference>